<name>A0A1L3JF86_9SPHN</name>
<dbReference type="Gene3D" id="3.40.30.10">
    <property type="entry name" value="Glutaredoxin"/>
    <property type="match status" value="1"/>
</dbReference>
<keyword evidence="2" id="KW-0560">Oxidoreductase</keyword>
<dbReference type="STRING" id="1913578.LPB140_10650"/>
<dbReference type="Pfam" id="PF18312">
    <property type="entry name" value="ScsC_N"/>
    <property type="match status" value="1"/>
</dbReference>
<evidence type="ECO:0000256" key="2">
    <source>
        <dbReference type="ARBA" id="ARBA00023002"/>
    </source>
</evidence>
<dbReference type="GO" id="GO:0016491">
    <property type="term" value="F:oxidoreductase activity"/>
    <property type="evidence" value="ECO:0007669"/>
    <property type="project" value="UniProtKB-KW"/>
</dbReference>
<evidence type="ECO:0000313" key="6">
    <source>
        <dbReference type="EMBL" id="APG63792.1"/>
    </source>
</evidence>
<dbReference type="SUPFAM" id="SSF52833">
    <property type="entry name" value="Thioredoxin-like"/>
    <property type="match status" value="1"/>
</dbReference>
<dbReference type="AlphaFoldDB" id="A0A1L3JF86"/>
<evidence type="ECO:0000313" key="7">
    <source>
        <dbReference type="Proteomes" id="UP000242561"/>
    </source>
</evidence>
<reference evidence="6 7" key="1">
    <citation type="submission" date="2016-11" db="EMBL/GenBank/DDBJ databases">
        <title>Sphingorhabdus sp. LPB0140, isolated from marine environment.</title>
        <authorList>
            <person name="Kim E."/>
            <person name="Yi H."/>
        </authorList>
    </citation>
    <scope>NUCLEOTIDE SEQUENCE [LARGE SCALE GENOMIC DNA]</scope>
    <source>
        <strain evidence="6 7">LPB0140</strain>
    </source>
</reference>
<dbReference type="PANTHER" id="PTHR13887">
    <property type="entry name" value="GLUTATHIONE S-TRANSFERASE KAPPA"/>
    <property type="match status" value="1"/>
</dbReference>
<evidence type="ECO:0000256" key="3">
    <source>
        <dbReference type="ARBA" id="ARBA00023157"/>
    </source>
</evidence>
<accession>A0A1L3JF86</accession>
<dbReference type="InterPro" id="IPR013766">
    <property type="entry name" value="Thioredoxin_domain"/>
</dbReference>
<gene>
    <name evidence="6" type="ORF">LPB140_10650</name>
</gene>
<protein>
    <recommendedName>
        <fullName evidence="5">Thioredoxin domain-containing protein</fullName>
    </recommendedName>
</protein>
<keyword evidence="1" id="KW-0732">Signal</keyword>
<proteinExistence type="predicted"/>
<dbReference type="CDD" id="cd03023">
    <property type="entry name" value="DsbA_Com1_like"/>
    <property type="match status" value="1"/>
</dbReference>
<organism evidence="6 7">
    <name type="scientific">Sphingorhabdus lutea</name>
    <dbReference type="NCBI Taxonomy" id="1913578"/>
    <lineage>
        <taxon>Bacteria</taxon>
        <taxon>Pseudomonadati</taxon>
        <taxon>Pseudomonadota</taxon>
        <taxon>Alphaproteobacteria</taxon>
        <taxon>Sphingomonadales</taxon>
        <taxon>Sphingomonadaceae</taxon>
        <taxon>Sphingorhabdus</taxon>
    </lineage>
</organism>
<sequence length="239" mass="25934">MFIWSQYGKSASSSDNEDEAAIADAGISKDERAATEAIIRQYILENPEIIPEAMERLKNKQSQANLSQAGSALLKPFANGFIGPANAKITIVEFSDYNCGFCRKSVSDIEALVATNKDVKVVFRELPILAESSQQAAFWSLAAAKQGKYQQMHNLLFAVQGLDNNIIRAQAQKAGLDMAAAEAFIKSDEAKNEIAQNIGYARQIGFSGTPTFIIGDEVIEGAVGKEKLQAAIDKARKKI</sequence>
<evidence type="ECO:0000259" key="5">
    <source>
        <dbReference type="PROSITE" id="PS51352"/>
    </source>
</evidence>
<evidence type="ECO:0000256" key="1">
    <source>
        <dbReference type="ARBA" id="ARBA00022729"/>
    </source>
</evidence>
<dbReference type="PANTHER" id="PTHR13887:SF14">
    <property type="entry name" value="DISULFIDE BOND FORMATION PROTEIN D"/>
    <property type="match status" value="1"/>
</dbReference>
<keyword evidence="7" id="KW-1185">Reference proteome</keyword>
<dbReference type="PROSITE" id="PS51352">
    <property type="entry name" value="THIOREDOXIN_2"/>
    <property type="match status" value="1"/>
</dbReference>
<keyword evidence="3" id="KW-1015">Disulfide bond</keyword>
<evidence type="ECO:0000256" key="4">
    <source>
        <dbReference type="ARBA" id="ARBA00023284"/>
    </source>
</evidence>
<dbReference type="InterPro" id="IPR036249">
    <property type="entry name" value="Thioredoxin-like_sf"/>
</dbReference>
<dbReference type="InterPro" id="IPR041205">
    <property type="entry name" value="ScsC_N"/>
</dbReference>
<dbReference type="KEGG" id="sphl:LPB140_10650"/>
<dbReference type="InterPro" id="IPR001853">
    <property type="entry name" value="DSBA-like_thioredoxin_dom"/>
</dbReference>
<keyword evidence="4" id="KW-0676">Redox-active center</keyword>
<dbReference type="EMBL" id="CP018154">
    <property type="protein sequence ID" value="APG63792.1"/>
    <property type="molecule type" value="Genomic_DNA"/>
</dbReference>
<dbReference type="Pfam" id="PF01323">
    <property type="entry name" value="DSBA"/>
    <property type="match status" value="1"/>
</dbReference>
<feature type="domain" description="Thioredoxin" evidence="5">
    <location>
        <begin position="63"/>
        <end position="237"/>
    </location>
</feature>
<dbReference type="Proteomes" id="UP000242561">
    <property type="component" value="Chromosome"/>
</dbReference>